<comment type="caution">
    <text evidence="6">The sequence shown here is derived from an EMBL/GenBank/DDBJ whole genome shotgun (WGS) entry which is preliminary data.</text>
</comment>
<evidence type="ECO:0000256" key="4">
    <source>
        <dbReference type="SAM" id="MobiDB-lite"/>
    </source>
</evidence>
<keyword evidence="1 2" id="KW-0103">Bromodomain</keyword>
<dbReference type="SMART" id="SM00297">
    <property type="entry name" value="BROMO"/>
    <property type="match status" value="1"/>
</dbReference>
<dbReference type="EMBL" id="CM004401">
    <property type="protein sequence ID" value="OAY29076.1"/>
    <property type="molecule type" value="Genomic_DNA"/>
</dbReference>
<evidence type="ECO:0000256" key="2">
    <source>
        <dbReference type="PROSITE-ProRule" id="PRU00035"/>
    </source>
</evidence>
<feature type="compositionally biased region" description="Low complexity" evidence="4">
    <location>
        <begin position="265"/>
        <end position="274"/>
    </location>
</feature>
<name>A0A2C9UF96_MANES</name>
<reference evidence="7" key="1">
    <citation type="journal article" date="2016" name="Nat. Biotechnol.">
        <title>Sequencing wild and cultivated cassava and related species reveals extensive interspecific hybridization and genetic diversity.</title>
        <authorList>
            <person name="Bredeson J.V."/>
            <person name="Lyons J.B."/>
            <person name="Prochnik S.E."/>
            <person name="Wu G.A."/>
            <person name="Ha C.M."/>
            <person name="Edsinger-Gonzales E."/>
            <person name="Grimwood J."/>
            <person name="Schmutz J."/>
            <person name="Rabbi I.Y."/>
            <person name="Egesi C."/>
            <person name="Nauluvula P."/>
            <person name="Lebot V."/>
            <person name="Ndunguru J."/>
            <person name="Mkamilo G."/>
            <person name="Bart R.S."/>
            <person name="Setter T.L."/>
            <person name="Gleadow R.M."/>
            <person name="Kulakow P."/>
            <person name="Ferguson M.E."/>
            <person name="Rounsley S."/>
            <person name="Rokhsar D.S."/>
        </authorList>
    </citation>
    <scope>NUCLEOTIDE SEQUENCE [LARGE SCALE GENOMIC DNA]</scope>
    <source>
        <strain evidence="7">cv. AM560-2</strain>
    </source>
</reference>
<feature type="compositionally biased region" description="Polar residues" evidence="4">
    <location>
        <begin position="247"/>
        <end position="259"/>
    </location>
</feature>
<dbReference type="Gramene" id="Manes.15G116300.2.v8.1">
    <property type="protein sequence ID" value="Manes.15G116300.2.v8.1.CDS"/>
    <property type="gene ID" value="Manes.15G116300.v8.1"/>
</dbReference>
<dbReference type="PROSITE" id="PS00633">
    <property type="entry name" value="BROMODOMAIN_1"/>
    <property type="match status" value="1"/>
</dbReference>
<feature type="compositionally biased region" description="Polar residues" evidence="4">
    <location>
        <begin position="351"/>
        <end position="367"/>
    </location>
</feature>
<evidence type="ECO:0000313" key="6">
    <source>
        <dbReference type="EMBL" id="OAY29076.1"/>
    </source>
</evidence>
<dbReference type="PROSITE" id="PS50014">
    <property type="entry name" value="BROMODOMAIN_2"/>
    <property type="match status" value="1"/>
</dbReference>
<feature type="region of interest" description="Disordered" evidence="4">
    <location>
        <begin position="195"/>
        <end position="375"/>
    </location>
</feature>
<dbReference type="Gene3D" id="1.20.920.10">
    <property type="entry name" value="Bromodomain-like"/>
    <property type="match status" value="1"/>
</dbReference>
<dbReference type="InterPro" id="IPR001487">
    <property type="entry name" value="Bromodomain"/>
</dbReference>
<sequence length="536" mass="59432">MKLKIKFSTPRIEAVPVIKACESGRNVGKNYDSRACDARSTKRKPVVPGANKRGPSCVVDGQPEKKQRMDSSVTHQFFSLLNSLIKHPCGWAFREPVDPVALNIPDYFSIISNPMDLGTIKSKLEKNQYSGAEEFVADVRLIFSNAMLYNPPTNYVHQMAESMNKFFESRWKSLEAKWNRELSKSGDENILSGKSLRLNCPETPPLPNAVIPKRSKPSEDRAIKSSLNTQTAEVKLSKPPENCIHKTLQQSSYKGNSSGRHACYSVSVDPSSSPAVNECGKSGRSPFQRSFPSDSTHDSSDISSERSTGRDDNACGADASKPRKSMPASQMSRSDPESDGAVSALDDENACPSSQLMTPATDATSQEGWRPPSFDVQLSPTKALRAAILKRRFADTILKAQQKALLDHGDKADPVKIQQEKEKLERRQREEKAWVEAQIRAAEAASRLREEIELKKQREKEREAARVALQKMERTADIDQNLEILKELEMLSGASLAVGACSGSPLERLGLFIKDDIWDEDGMVLNGDEEEGEIFT</sequence>
<organism evidence="6 7">
    <name type="scientific">Manihot esculenta</name>
    <name type="common">Cassava</name>
    <name type="synonym">Jatropha manihot</name>
    <dbReference type="NCBI Taxonomy" id="3983"/>
    <lineage>
        <taxon>Eukaryota</taxon>
        <taxon>Viridiplantae</taxon>
        <taxon>Streptophyta</taxon>
        <taxon>Embryophyta</taxon>
        <taxon>Tracheophyta</taxon>
        <taxon>Spermatophyta</taxon>
        <taxon>Magnoliopsida</taxon>
        <taxon>eudicotyledons</taxon>
        <taxon>Gunneridae</taxon>
        <taxon>Pentapetalae</taxon>
        <taxon>rosids</taxon>
        <taxon>fabids</taxon>
        <taxon>Malpighiales</taxon>
        <taxon>Euphorbiaceae</taxon>
        <taxon>Crotonoideae</taxon>
        <taxon>Manihoteae</taxon>
        <taxon>Manihot</taxon>
    </lineage>
</organism>
<evidence type="ECO:0000313" key="7">
    <source>
        <dbReference type="Proteomes" id="UP000091857"/>
    </source>
</evidence>
<feature type="domain" description="Bromo" evidence="5">
    <location>
        <begin position="85"/>
        <end position="157"/>
    </location>
</feature>
<gene>
    <name evidence="6" type="ORF">MANES_15G116300v8</name>
</gene>
<dbReference type="Proteomes" id="UP000091857">
    <property type="component" value="Chromosome 15"/>
</dbReference>
<proteinExistence type="predicted"/>
<dbReference type="PANTHER" id="PTHR46136">
    <property type="entry name" value="TRANSCRIPTION FACTOR GTE8"/>
    <property type="match status" value="1"/>
</dbReference>
<dbReference type="AlphaFoldDB" id="A0A2C9UF96"/>
<protein>
    <recommendedName>
        <fullName evidence="5">Bromo domain-containing protein</fullName>
    </recommendedName>
</protein>
<keyword evidence="7" id="KW-1185">Reference proteome</keyword>
<evidence type="ECO:0000259" key="5">
    <source>
        <dbReference type="PROSITE" id="PS50014"/>
    </source>
</evidence>
<dbReference type="PRINTS" id="PR00503">
    <property type="entry name" value="BROMODOMAIN"/>
</dbReference>
<accession>A0A2C9UF96</accession>
<feature type="coiled-coil region" evidence="3">
    <location>
        <begin position="442"/>
        <end position="475"/>
    </location>
</feature>
<feature type="compositionally biased region" description="Basic and acidic residues" evidence="4">
    <location>
        <begin position="295"/>
        <end position="313"/>
    </location>
</feature>
<dbReference type="PANTHER" id="PTHR46136:SF19">
    <property type="entry name" value="TRANSCRIPTION FACTOR GTE12"/>
    <property type="match status" value="1"/>
</dbReference>
<evidence type="ECO:0000256" key="3">
    <source>
        <dbReference type="SAM" id="Coils"/>
    </source>
</evidence>
<keyword evidence="3" id="KW-0175">Coiled coil</keyword>
<dbReference type="SUPFAM" id="SSF47370">
    <property type="entry name" value="Bromodomain"/>
    <property type="match status" value="1"/>
</dbReference>
<dbReference type="InterPro" id="IPR052442">
    <property type="entry name" value="Env_Response_Regulator"/>
</dbReference>
<evidence type="ECO:0000256" key="1">
    <source>
        <dbReference type="ARBA" id="ARBA00023117"/>
    </source>
</evidence>
<dbReference type="InterPro" id="IPR036427">
    <property type="entry name" value="Bromodomain-like_sf"/>
</dbReference>
<dbReference type="InterPro" id="IPR018359">
    <property type="entry name" value="Bromodomain_CS"/>
</dbReference>
<dbReference type="Pfam" id="PF00439">
    <property type="entry name" value="Bromodomain"/>
    <property type="match status" value="1"/>
</dbReference>